<dbReference type="InterPro" id="IPR016155">
    <property type="entry name" value="Mopterin_synth/thiamin_S_b"/>
</dbReference>
<reference evidence="7 8" key="1">
    <citation type="submission" date="2024-04" db="EMBL/GenBank/DDBJ databases">
        <title>Symmetric and asymmetric DNA N6-adenine methylation regulates different biological responses in Mucorales.</title>
        <authorList>
            <consortium name="Lawrence Berkeley National Laboratory"/>
            <person name="Lax C."/>
            <person name="Mondo S.J."/>
            <person name="Osorio-Concepcion M."/>
            <person name="Muszewska A."/>
            <person name="Corrochano-Luque M."/>
            <person name="Gutierrez G."/>
            <person name="Riley R."/>
            <person name="Lipzen A."/>
            <person name="Guo J."/>
            <person name="Hundley H."/>
            <person name="Amirebrahimi M."/>
            <person name="Ng V."/>
            <person name="Lorenzo-Gutierrez D."/>
            <person name="Binder U."/>
            <person name="Yang J."/>
            <person name="Song Y."/>
            <person name="Canovas D."/>
            <person name="Navarro E."/>
            <person name="Freitag M."/>
            <person name="Gabaldon T."/>
            <person name="Grigoriev I.V."/>
            <person name="Corrochano L.M."/>
            <person name="Nicolas F.E."/>
            <person name="Garre V."/>
        </authorList>
    </citation>
    <scope>NUCLEOTIDE SEQUENCE [LARGE SCALE GENOMIC DNA]</scope>
    <source>
        <strain evidence="7 8">L51</strain>
    </source>
</reference>
<name>A0ABR3AVW9_PHYBL</name>
<feature type="domain" description="TauD/TfdA-like" evidence="6">
    <location>
        <begin position="62"/>
        <end position="329"/>
    </location>
</feature>
<proteinExistence type="inferred from homology"/>
<dbReference type="SUPFAM" id="SSF54285">
    <property type="entry name" value="MoaD/ThiS"/>
    <property type="match status" value="1"/>
</dbReference>
<evidence type="ECO:0000313" key="7">
    <source>
        <dbReference type="EMBL" id="KAL0082005.1"/>
    </source>
</evidence>
<dbReference type="SUPFAM" id="SSF51197">
    <property type="entry name" value="Clavaminate synthase-like"/>
    <property type="match status" value="1"/>
</dbReference>
<dbReference type="InterPro" id="IPR051323">
    <property type="entry name" value="AtsK-like"/>
</dbReference>
<organism evidence="7 8">
    <name type="scientific">Phycomyces blakesleeanus</name>
    <dbReference type="NCBI Taxonomy" id="4837"/>
    <lineage>
        <taxon>Eukaryota</taxon>
        <taxon>Fungi</taxon>
        <taxon>Fungi incertae sedis</taxon>
        <taxon>Mucoromycota</taxon>
        <taxon>Mucoromycotina</taxon>
        <taxon>Mucoromycetes</taxon>
        <taxon>Mucorales</taxon>
        <taxon>Phycomycetaceae</taxon>
        <taxon>Phycomyces</taxon>
    </lineage>
</organism>
<comment type="caution">
    <text evidence="7">The sequence shown here is derived from an EMBL/GenBank/DDBJ whole genome shotgun (WGS) entry which is preliminary data.</text>
</comment>
<dbReference type="Pfam" id="PF02668">
    <property type="entry name" value="TauD"/>
    <property type="match status" value="1"/>
</dbReference>
<keyword evidence="2" id="KW-0479">Metal-binding</keyword>
<sequence length="429" mass="48702">MTNATVKETTAILDLKKLALQEKSYLSYPPTVYSELEPFEHNDPGHRADPTKASIYNNAEKIFDLTPNIGTEIHGLQLSQLTNQQKDDLALLVAERGVVFFRDQDLNYQQGKELGRYYGPLHIHLTEGHVPNEPEVFPIFYDKSDEANKISSYFRTASDGWHSDVSYELQPPGFTFLKLDTLPTIGGDTLWSSSYAAYDRLSPALQKFLEGLEVVHSAKDQGLGAKARGITLRRQNVEHTHPLIRTHPVTGWKGLFVQPIFVHHIVGLSKRESDTILNFLYEHIYGGHDFQVRFKWTEDTIAVWDNRVTTHCAIFDYLNIDRRHGWRITAQAERPYYDPKSKSRKITVLYFAAARDITQRPSETLTVDSDWTLARLTEKLVDMYGSPLEKILGTSMYAVNMDYVSSSDVSTTNLKPHDEIAIIPPVSGG</sequence>
<keyword evidence="5" id="KW-0408">Iron</keyword>
<dbReference type="EMBL" id="JBCLYO010000016">
    <property type="protein sequence ID" value="KAL0082005.1"/>
    <property type="molecule type" value="Genomic_DNA"/>
</dbReference>
<dbReference type="InterPro" id="IPR003749">
    <property type="entry name" value="ThiS/MoaD-like"/>
</dbReference>
<evidence type="ECO:0000313" key="8">
    <source>
        <dbReference type="Proteomes" id="UP001448207"/>
    </source>
</evidence>
<gene>
    <name evidence="7" type="ORF">J3Q64DRAFT_1865669</name>
</gene>
<evidence type="ECO:0000256" key="2">
    <source>
        <dbReference type="ARBA" id="ARBA00022723"/>
    </source>
</evidence>
<keyword evidence="4" id="KW-0560">Oxidoreductase</keyword>
<evidence type="ECO:0000256" key="1">
    <source>
        <dbReference type="ARBA" id="ARBA00005896"/>
    </source>
</evidence>
<dbReference type="PANTHER" id="PTHR30468:SF9">
    <property type="entry name" value="ALPHA-KETOGLUTARATE-DEPENDENT TAURINE DIOXYGENASE (AFU_ORTHOLOGUE AFUA_3G01010)"/>
    <property type="match status" value="1"/>
</dbReference>
<evidence type="ECO:0000256" key="3">
    <source>
        <dbReference type="ARBA" id="ARBA00022964"/>
    </source>
</evidence>
<dbReference type="Gene3D" id="3.10.20.30">
    <property type="match status" value="1"/>
</dbReference>
<comment type="similarity">
    <text evidence="1">Belongs to the TfdA dioxygenase family.</text>
</comment>
<evidence type="ECO:0000259" key="6">
    <source>
        <dbReference type="Pfam" id="PF02668"/>
    </source>
</evidence>
<keyword evidence="3" id="KW-0223">Dioxygenase</keyword>
<protein>
    <recommendedName>
        <fullName evidence="6">TauD/TfdA-like domain-containing protein</fullName>
    </recommendedName>
</protein>
<dbReference type="InterPro" id="IPR012675">
    <property type="entry name" value="Beta-grasp_dom_sf"/>
</dbReference>
<dbReference type="CDD" id="cd00754">
    <property type="entry name" value="Ubl_MoaD"/>
    <property type="match status" value="1"/>
</dbReference>
<dbReference type="Proteomes" id="UP001448207">
    <property type="component" value="Unassembled WGS sequence"/>
</dbReference>
<keyword evidence="8" id="KW-1185">Reference proteome</keyword>
<dbReference type="InterPro" id="IPR042098">
    <property type="entry name" value="TauD-like_sf"/>
</dbReference>
<dbReference type="InterPro" id="IPR003819">
    <property type="entry name" value="TauD/TfdA-like"/>
</dbReference>
<dbReference type="Pfam" id="PF02597">
    <property type="entry name" value="ThiS"/>
    <property type="match status" value="1"/>
</dbReference>
<accession>A0ABR3AVW9</accession>
<evidence type="ECO:0000256" key="5">
    <source>
        <dbReference type="ARBA" id="ARBA00023004"/>
    </source>
</evidence>
<dbReference type="Gene3D" id="3.60.130.10">
    <property type="entry name" value="Clavaminate synthase-like"/>
    <property type="match status" value="1"/>
</dbReference>
<dbReference type="PANTHER" id="PTHR30468">
    <property type="entry name" value="ALPHA-KETOGLUTARATE-DEPENDENT SULFONATE DIOXYGENASE"/>
    <property type="match status" value="1"/>
</dbReference>
<evidence type="ECO:0000256" key="4">
    <source>
        <dbReference type="ARBA" id="ARBA00023002"/>
    </source>
</evidence>